<evidence type="ECO:0000256" key="2">
    <source>
        <dbReference type="ARBA" id="ARBA00022448"/>
    </source>
</evidence>
<keyword evidence="8 9" id="KW-0407">Ion channel</keyword>
<evidence type="ECO:0000313" key="11">
    <source>
        <dbReference type="EMBL" id="QPS02003.1"/>
    </source>
</evidence>
<keyword evidence="5 9" id="KW-1133">Transmembrane helix</keyword>
<protein>
    <recommendedName>
        <fullName evidence="9">Large-conductance mechanosensitive channel</fullName>
    </recommendedName>
</protein>
<comment type="subcellular location">
    <subcellularLocation>
        <location evidence="9">Cell membrane</location>
        <topology evidence="9">Multi-pass membrane protein</topology>
    </subcellularLocation>
    <subcellularLocation>
        <location evidence="1">Membrane</location>
        <topology evidence="1">Multi-pass membrane protein</topology>
    </subcellularLocation>
</comment>
<dbReference type="Proteomes" id="UP000594771">
    <property type="component" value="Chromosome"/>
</dbReference>
<feature type="transmembrane region" description="Helical" evidence="9">
    <location>
        <begin position="12"/>
        <end position="31"/>
    </location>
</feature>
<keyword evidence="4 9" id="KW-0812">Transmembrane</keyword>
<evidence type="ECO:0000256" key="9">
    <source>
        <dbReference type="HAMAP-Rule" id="MF_00115"/>
    </source>
</evidence>
<evidence type="ECO:0000256" key="3">
    <source>
        <dbReference type="ARBA" id="ARBA00022475"/>
    </source>
</evidence>
<gene>
    <name evidence="9 11" type="primary">mscL</name>
    <name evidence="11" type="ORF">I6G68_02735</name>
    <name evidence="10" type="ORF">ODY43_02120</name>
</gene>
<keyword evidence="6 9" id="KW-0406">Ion transport</keyword>
<evidence type="ECO:0000313" key="12">
    <source>
        <dbReference type="Proteomes" id="UP000594771"/>
    </source>
</evidence>
<comment type="function">
    <text evidence="9">Channel that opens in response to stretch forces in the membrane lipid bilayer. May participate in the regulation of osmotic pressure changes within the cell.</text>
</comment>
<evidence type="ECO:0000313" key="13">
    <source>
        <dbReference type="Proteomes" id="UP001069145"/>
    </source>
</evidence>
<evidence type="ECO:0000256" key="5">
    <source>
        <dbReference type="ARBA" id="ARBA00022989"/>
    </source>
</evidence>
<evidence type="ECO:0000256" key="4">
    <source>
        <dbReference type="ARBA" id="ARBA00022692"/>
    </source>
</evidence>
<dbReference type="OrthoDB" id="9810350at2"/>
<dbReference type="PANTHER" id="PTHR30266:SF2">
    <property type="entry name" value="LARGE-CONDUCTANCE MECHANOSENSITIVE CHANNEL"/>
    <property type="match status" value="1"/>
</dbReference>
<dbReference type="RefSeq" id="WP_060778727.1">
    <property type="nucleotide sequence ID" value="NZ_CAJHLF010000011.1"/>
</dbReference>
<dbReference type="Gene3D" id="1.10.1200.120">
    <property type="entry name" value="Large-conductance mechanosensitive channel, MscL, domain 1"/>
    <property type="match status" value="1"/>
</dbReference>
<evidence type="ECO:0000313" key="10">
    <source>
        <dbReference type="EMBL" id="MCY3052780.1"/>
    </source>
</evidence>
<dbReference type="EMBL" id="JAOTML010000002">
    <property type="protein sequence ID" value="MCY3052780.1"/>
    <property type="molecule type" value="Genomic_DNA"/>
</dbReference>
<keyword evidence="2 9" id="KW-0813">Transport</keyword>
<dbReference type="PRINTS" id="PR01264">
    <property type="entry name" value="MECHCHANNEL"/>
</dbReference>
<keyword evidence="13" id="KW-1185">Reference proteome</keyword>
<evidence type="ECO:0000256" key="1">
    <source>
        <dbReference type="ARBA" id="ARBA00004141"/>
    </source>
</evidence>
<dbReference type="EMBL" id="CP065662">
    <property type="protein sequence ID" value="QPS02003.1"/>
    <property type="molecule type" value="Genomic_DNA"/>
</dbReference>
<dbReference type="SUPFAM" id="SSF81330">
    <property type="entry name" value="Gated mechanosensitive channel"/>
    <property type="match status" value="1"/>
</dbReference>
<proteinExistence type="inferred from homology"/>
<reference evidence="10" key="2">
    <citation type="submission" date="2022-09" db="EMBL/GenBank/DDBJ databases">
        <title>Aerococcus urinae taxonomy study.</title>
        <authorList>
            <person name="Christensen J."/>
            <person name="Senneby E."/>
        </authorList>
    </citation>
    <scope>NUCLEOTIDE SEQUENCE</scope>
    <source>
        <strain evidence="10">NLD-066-U95</strain>
    </source>
</reference>
<comment type="subunit">
    <text evidence="9">Homopentamer.</text>
</comment>
<dbReference type="HAMAP" id="MF_00115">
    <property type="entry name" value="MscL"/>
    <property type="match status" value="1"/>
</dbReference>
<dbReference type="InterPro" id="IPR036019">
    <property type="entry name" value="MscL_channel"/>
</dbReference>
<dbReference type="Pfam" id="PF01741">
    <property type="entry name" value="MscL"/>
    <property type="match status" value="1"/>
</dbReference>
<accession>A0A0X8FFC3</accession>
<evidence type="ECO:0000256" key="8">
    <source>
        <dbReference type="ARBA" id="ARBA00023303"/>
    </source>
</evidence>
<dbReference type="GeneID" id="35767937"/>
<keyword evidence="7 9" id="KW-0472">Membrane</keyword>
<dbReference type="GO" id="GO:0005886">
    <property type="term" value="C:plasma membrane"/>
    <property type="evidence" value="ECO:0007669"/>
    <property type="project" value="UniProtKB-SubCell"/>
</dbReference>
<reference evidence="11 12" key="1">
    <citation type="submission" date="2020-12" db="EMBL/GenBank/DDBJ databases">
        <title>FDA dAtabase for Regulatory Grade micrObial Sequences (FDA-ARGOS): Supporting development and validation of Infectious Disease Dx tests.</title>
        <authorList>
            <person name="Sproer C."/>
            <person name="Gronow S."/>
            <person name="Severitt S."/>
            <person name="Schroder I."/>
            <person name="Tallon L."/>
            <person name="Sadzewicz L."/>
            <person name="Zhao X."/>
            <person name="Boylan J."/>
            <person name="Ott S."/>
            <person name="Bowen H."/>
            <person name="Vavikolanu K."/>
            <person name="Mehta A."/>
            <person name="Aluvathingal J."/>
            <person name="Nadendla S."/>
            <person name="Lowell S."/>
            <person name="Myers T."/>
            <person name="Yan Y."/>
            <person name="Sichtig H."/>
        </authorList>
    </citation>
    <scope>NUCLEOTIDE SEQUENCE [LARGE SCALE GENOMIC DNA]</scope>
    <source>
        <strain evidence="11 12">FDAARGOS_911</strain>
    </source>
</reference>
<name>A0A0X8FFC3_9LACT</name>
<comment type="similarity">
    <text evidence="9">Belongs to the MscL family.</text>
</comment>
<dbReference type="GO" id="GO:0008381">
    <property type="term" value="F:mechanosensitive monoatomic ion channel activity"/>
    <property type="evidence" value="ECO:0007669"/>
    <property type="project" value="UniProtKB-UniRule"/>
</dbReference>
<dbReference type="KEGG" id="aun:AWM73_07285"/>
<organism evidence="11 12">
    <name type="scientific">Aerococcus urinae</name>
    <dbReference type="NCBI Taxonomy" id="1376"/>
    <lineage>
        <taxon>Bacteria</taxon>
        <taxon>Bacillati</taxon>
        <taxon>Bacillota</taxon>
        <taxon>Bacilli</taxon>
        <taxon>Lactobacillales</taxon>
        <taxon>Aerococcaceae</taxon>
        <taxon>Aerococcus</taxon>
    </lineage>
</organism>
<dbReference type="Proteomes" id="UP001069145">
    <property type="component" value="Unassembled WGS sequence"/>
</dbReference>
<feature type="transmembrane region" description="Helical" evidence="9">
    <location>
        <begin position="69"/>
        <end position="90"/>
    </location>
</feature>
<dbReference type="NCBIfam" id="TIGR00220">
    <property type="entry name" value="mscL"/>
    <property type="match status" value="1"/>
</dbReference>
<dbReference type="AlphaFoldDB" id="A0A0X8FFC3"/>
<dbReference type="PANTHER" id="PTHR30266">
    <property type="entry name" value="MECHANOSENSITIVE CHANNEL MSCL"/>
    <property type="match status" value="1"/>
</dbReference>
<dbReference type="InterPro" id="IPR001185">
    <property type="entry name" value="MS_channel"/>
</dbReference>
<keyword evidence="3 9" id="KW-1003">Cell membrane</keyword>
<evidence type="ECO:0000256" key="6">
    <source>
        <dbReference type="ARBA" id="ARBA00023065"/>
    </source>
</evidence>
<dbReference type="InterPro" id="IPR037673">
    <property type="entry name" value="MSC/AndL"/>
</dbReference>
<evidence type="ECO:0000256" key="7">
    <source>
        <dbReference type="ARBA" id="ARBA00023136"/>
    </source>
</evidence>
<sequence length="122" mass="13311">MLQEFKDFIAKGNVIELAVGVVMGTAFTAIVNSLVKDILTPLLGIILGNIDLSAYSIEVAGATFGVGNFVNAIISFLLIALVLFFIVKAFSHFKHEEKKVEEAKASNEEVLLTEIRDLLKNK</sequence>